<proteinExistence type="predicted"/>
<keyword evidence="2" id="KW-1185">Reference proteome</keyword>
<evidence type="ECO:0000313" key="2">
    <source>
        <dbReference type="Proteomes" id="UP001501319"/>
    </source>
</evidence>
<dbReference type="InterPro" id="IPR029058">
    <property type="entry name" value="AB_hydrolase_fold"/>
</dbReference>
<comment type="caution">
    <text evidence="1">The sequence shown here is derived from an EMBL/GenBank/DDBJ whole genome shotgun (WGS) entry which is preliminary data.</text>
</comment>
<evidence type="ECO:0000313" key="1">
    <source>
        <dbReference type="EMBL" id="GAA1656781.1"/>
    </source>
</evidence>
<dbReference type="SUPFAM" id="SSF53474">
    <property type="entry name" value="alpha/beta-Hydrolases"/>
    <property type="match status" value="1"/>
</dbReference>
<dbReference type="EMBL" id="BAAANE010000010">
    <property type="protein sequence ID" value="GAA1656781.1"/>
    <property type="molecule type" value="Genomic_DNA"/>
</dbReference>
<protein>
    <submittedName>
        <fullName evidence="1">Uncharacterized protein</fullName>
    </submittedName>
</protein>
<sequence length="132" mass="15003">MLLAIVDEVAERFPVESEQFYLHGFSGGGQFTHRLRYLHPDRLAAASIPAPGRITQLDDSLPWWLGTKGFEEKFGQPVDFEALRRVPIQLVVGPDGKLPNRCRQQRERLGQAATRERFCWAQTARRSLNLSG</sequence>
<accession>A0ABN2FRE6</accession>
<dbReference type="Proteomes" id="UP001501319">
    <property type="component" value="Unassembled WGS sequence"/>
</dbReference>
<gene>
    <name evidence="1" type="ORF">GCM10009744_57000</name>
</gene>
<name>A0ABN2FRE6_9ACTN</name>
<reference evidence="1 2" key="1">
    <citation type="journal article" date="2019" name="Int. J. Syst. Evol. Microbiol.">
        <title>The Global Catalogue of Microorganisms (GCM) 10K type strain sequencing project: providing services to taxonomists for standard genome sequencing and annotation.</title>
        <authorList>
            <consortium name="The Broad Institute Genomics Platform"/>
            <consortium name="The Broad Institute Genome Sequencing Center for Infectious Disease"/>
            <person name="Wu L."/>
            <person name="Ma J."/>
        </authorList>
    </citation>
    <scope>NUCLEOTIDE SEQUENCE [LARGE SCALE GENOMIC DNA]</scope>
    <source>
        <strain evidence="1 2">JCM 14306</strain>
    </source>
</reference>
<dbReference type="Gene3D" id="3.40.50.1820">
    <property type="entry name" value="alpha/beta hydrolase"/>
    <property type="match status" value="1"/>
</dbReference>
<dbReference type="RefSeq" id="WP_344115480.1">
    <property type="nucleotide sequence ID" value="NZ_BAAANE010000010.1"/>
</dbReference>
<organism evidence="1 2">
    <name type="scientific">Kribbella alba</name>
    <dbReference type="NCBI Taxonomy" id="190197"/>
    <lineage>
        <taxon>Bacteria</taxon>
        <taxon>Bacillati</taxon>
        <taxon>Actinomycetota</taxon>
        <taxon>Actinomycetes</taxon>
        <taxon>Propionibacteriales</taxon>
        <taxon>Kribbellaceae</taxon>
        <taxon>Kribbella</taxon>
    </lineage>
</organism>